<dbReference type="Proteomes" id="UP000821865">
    <property type="component" value="Chromosome 7"/>
</dbReference>
<name>A0ACB8CCR4_DERSI</name>
<evidence type="ECO:0000313" key="1">
    <source>
        <dbReference type="EMBL" id="KAH7940530.1"/>
    </source>
</evidence>
<sequence length="170" mass="18611">MSVVYSCMPYKGRPDARTNYRPPGHRYDLCPHPKSGLCPRCGDKHEPQDLLSCIPTCILCRGHHLTGTGSCKARNATAKRRSPPPQKTKCPTKKGFPPLSTTLPSNSTWASKAAETNITTSQDPEVNALREEVKQLRAALSTPTRPPPPSTNPIFFIHPVRPTSSEKEGA</sequence>
<proteinExistence type="predicted"/>
<gene>
    <name evidence="1" type="ORF">HPB49_001365</name>
</gene>
<comment type="caution">
    <text evidence="1">The sequence shown here is derived from an EMBL/GenBank/DDBJ whole genome shotgun (WGS) entry which is preliminary data.</text>
</comment>
<dbReference type="EMBL" id="CM023476">
    <property type="protein sequence ID" value="KAH7940530.1"/>
    <property type="molecule type" value="Genomic_DNA"/>
</dbReference>
<reference evidence="1" key="1">
    <citation type="submission" date="2020-05" db="EMBL/GenBank/DDBJ databases">
        <title>Large-scale comparative analyses of tick genomes elucidate their genetic diversity and vector capacities.</title>
        <authorList>
            <person name="Jia N."/>
            <person name="Wang J."/>
            <person name="Shi W."/>
            <person name="Du L."/>
            <person name="Sun Y."/>
            <person name="Zhan W."/>
            <person name="Jiang J."/>
            <person name="Wang Q."/>
            <person name="Zhang B."/>
            <person name="Ji P."/>
            <person name="Sakyi L.B."/>
            <person name="Cui X."/>
            <person name="Yuan T."/>
            <person name="Jiang B."/>
            <person name="Yang W."/>
            <person name="Lam T.T.-Y."/>
            <person name="Chang Q."/>
            <person name="Ding S."/>
            <person name="Wang X."/>
            <person name="Zhu J."/>
            <person name="Ruan X."/>
            <person name="Zhao L."/>
            <person name="Wei J."/>
            <person name="Que T."/>
            <person name="Du C."/>
            <person name="Cheng J."/>
            <person name="Dai P."/>
            <person name="Han X."/>
            <person name="Huang E."/>
            <person name="Gao Y."/>
            <person name="Liu J."/>
            <person name="Shao H."/>
            <person name="Ye R."/>
            <person name="Li L."/>
            <person name="Wei W."/>
            <person name="Wang X."/>
            <person name="Wang C."/>
            <person name="Yang T."/>
            <person name="Huo Q."/>
            <person name="Li W."/>
            <person name="Guo W."/>
            <person name="Chen H."/>
            <person name="Zhou L."/>
            <person name="Ni X."/>
            <person name="Tian J."/>
            <person name="Zhou Y."/>
            <person name="Sheng Y."/>
            <person name="Liu T."/>
            <person name="Pan Y."/>
            <person name="Xia L."/>
            <person name="Li J."/>
            <person name="Zhao F."/>
            <person name="Cao W."/>
        </authorList>
    </citation>
    <scope>NUCLEOTIDE SEQUENCE</scope>
    <source>
        <strain evidence="1">Dsil-2018</strain>
    </source>
</reference>
<keyword evidence="2" id="KW-1185">Reference proteome</keyword>
<evidence type="ECO:0000313" key="2">
    <source>
        <dbReference type="Proteomes" id="UP000821865"/>
    </source>
</evidence>
<accession>A0ACB8CCR4</accession>
<protein>
    <submittedName>
        <fullName evidence="1">Uncharacterized protein</fullName>
    </submittedName>
</protein>
<organism evidence="1 2">
    <name type="scientific">Dermacentor silvarum</name>
    <name type="common">Tick</name>
    <dbReference type="NCBI Taxonomy" id="543639"/>
    <lineage>
        <taxon>Eukaryota</taxon>
        <taxon>Metazoa</taxon>
        <taxon>Ecdysozoa</taxon>
        <taxon>Arthropoda</taxon>
        <taxon>Chelicerata</taxon>
        <taxon>Arachnida</taxon>
        <taxon>Acari</taxon>
        <taxon>Parasitiformes</taxon>
        <taxon>Ixodida</taxon>
        <taxon>Ixodoidea</taxon>
        <taxon>Ixodidae</taxon>
        <taxon>Rhipicephalinae</taxon>
        <taxon>Dermacentor</taxon>
    </lineage>
</organism>